<name>A0ABP8WQB7_9PSEU</name>
<evidence type="ECO:0000313" key="10">
    <source>
        <dbReference type="Proteomes" id="UP001500325"/>
    </source>
</evidence>
<dbReference type="NCBIfam" id="TIGR02937">
    <property type="entry name" value="sigma70-ECF"/>
    <property type="match status" value="1"/>
</dbReference>
<dbReference type="InterPro" id="IPR007624">
    <property type="entry name" value="RNA_pol_sigma70_r3"/>
</dbReference>
<reference evidence="10" key="1">
    <citation type="journal article" date="2019" name="Int. J. Syst. Evol. Microbiol.">
        <title>The Global Catalogue of Microorganisms (GCM) 10K type strain sequencing project: providing services to taxonomists for standard genome sequencing and annotation.</title>
        <authorList>
            <consortium name="The Broad Institute Genomics Platform"/>
            <consortium name="The Broad Institute Genome Sequencing Center for Infectious Disease"/>
            <person name="Wu L."/>
            <person name="Ma J."/>
        </authorList>
    </citation>
    <scope>NUCLEOTIDE SEQUENCE [LARGE SCALE GENOMIC DNA]</scope>
    <source>
        <strain evidence="10">JCM 18055</strain>
    </source>
</reference>
<feature type="compositionally biased region" description="Basic and acidic residues" evidence="5">
    <location>
        <begin position="13"/>
        <end position="44"/>
    </location>
</feature>
<dbReference type="InterPro" id="IPR013325">
    <property type="entry name" value="RNA_pol_sigma_r2"/>
</dbReference>
<evidence type="ECO:0000259" key="7">
    <source>
        <dbReference type="Pfam" id="PF04542"/>
    </source>
</evidence>
<evidence type="ECO:0000256" key="3">
    <source>
        <dbReference type="ARBA" id="ARBA00023125"/>
    </source>
</evidence>
<dbReference type="InterPro" id="IPR007630">
    <property type="entry name" value="RNA_pol_sigma70_r4"/>
</dbReference>
<sequence>MPTTTPIPPRTRAPAERRDGPHGYDDLEPLLRAHAESGPEDPDHAARRDYLITEFLPLVRNLARRYATSAAAEDLEQAGIVGLIRAVDNYDPEVTAGGPLAYLVPSIRGSMLRHLRDHTWALRVPRAIKDLTVAVNRATIDLTQRLGRAPRPSELAAELGRSVDDVVEALDALAGHRADSLDEPESESGFTPADRLGAADVGLDLVDHSGDLRRLIAALPERERTILLLRFYGEQTQTQIAERVGISQMHVSRLLARTLAHLRAELNG</sequence>
<gene>
    <name evidence="9" type="ORF">GCM10023215_32950</name>
</gene>
<dbReference type="InterPro" id="IPR000943">
    <property type="entry name" value="RNA_pol_sigma70"/>
</dbReference>
<evidence type="ECO:0000256" key="4">
    <source>
        <dbReference type="ARBA" id="ARBA00023163"/>
    </source>
</evidence>
<dbReference type="Pfam" id="PF04542">
    <property type="entry name" value="Sigma70_r2"/>
    <property type="match status" value="1"/>
</dbReference>
<dbReference type="PRINTS" id="PR00046">
    <property type="entry name" value="SIGMA70FCT"/>
</dbReference>
<dbReference type="Gene3D" id="1.10.1740.10">
    <property type="match status" value="1"/>
</dbReference>
<organism evidence="9 10">
    <name type="scientific">Pseudonocardia yuanmonensis</name>
    <dbReference type="NCBI Taxonomy" id="1095914"/>
    <lineage>
        <taxon>Bacteria</taxon>
        <taxon>Bacillati</taxon>
        <taxon>Actinomycetota</taxon>
        <taxon>Actinomycetes</taxon>
        <taxon>Pseudonocardiales</taxon>
        <taxon>Pseudonocardiaceae</taxon>
        <taxon>Pseudonocardia</taxon>
    </lineage>
</organism>
<dbReference type="InterPro" id="IPR013324">
    <property type="entry name" value="RNA_pol_sigma_r3/r4-like"/>
</dbReference>
<keyword evidence="4" id="KW-0804">Transcription</keyword>
<dbReference type="RefSeq" id="WP_345381411.1">
    <property type="nucleotide sequence ID" value="NZ_BAABIC010000010.1"/>
</dbReference>
<keyword evidence="10" id="KW-1185">Reference proteome</keyword>
<dbReference type="Proteomes" id="UP001500325">
    <property type="component" value="Unassembled WGS sequence"/>
</dbReference>
<feature type="domain" description="RNA polymerase sigma-70 region 3" evidence="6">
    <location>
        <begin position="132"/>
        <end position="172"/>
    </location>
</feature>
<dbReference type="Pfam" id="PF04545">
    <property type="entry name" value="Sigma70_r4"/>
    <property type="match status" value="1"/>
</dbReference>
<feature type="domain" description="RNA polymerase sigma-70 region 2" evidence="7">
    <location>
        <begin position="51"/>
        <end position="120"/>
    </location>
</feature>
<dbReference type="InterPro" id="IPR036388">
    <property type="entry name" value="WH-like_DNA-bd_sf"/>
</dbReference>
<evidence type="ECO:0000259" key="6">
    <source>
        <dbReference type="Pfam" id="PF04539"/>
    </source>
</evidence>
<feature type="region of interest" description="Disordered" evidence="5">
    <location>
        <begin position="1"/>
        <end position="44"/>
    </location>
</feature>
<dbReference type="InterPro" id="IPR014284">
    <property type="entry name" value="RNA_pol_sigma-70_dom"/>
</dbReference>
<evidence type="ECO:0000256" key="5">
    <source>
        <dbReference type="SAM" id="MobiDB-lite"/>
    </source>
</evidence>
<comment type="caution">
    <text evidence="9">The sequence shown here is derived from an EMBL/GenBank/DDBJ whole genome shotgun (WGS) entry which is preliminary data.</text>
</comment>
<dbReference type="SUPFAM" id="SSF88946">
    <property type="entry name" value="Sigma2 domain of RNA polymerase sigma factors"/>
    <property type="match status" value="1"/>
</dbReference>
<dbReference type="Gene3D" id="1.10.10.10">
    <property type="entry name" value="Winged helix-like DNA-binding domain superfamily/Winged helix DNA-binding domain"/>
    <property type="match status" value="2"/>
</dbReference>
<dbReference type="Pfam" id="PF04539">
    <property type="entry name" value="Sigma70_r3"/>
    <property type="match status" value="1"/>
</dbReference>
<keyword evidence="1" id="KW-0805">Transcription regulation</keyword>
<dbReference type="SUPFAM" id="SSF88659">
    <property type="entry name" value="Sigma3 and sigma4 domains of RNA polymerase sigma factors"/>
    <property type="match status" value="2"/>
</dbReference>
<evidence type="ECO:0000256" key="2">
    <source>
        <dbReference type="ARBA" id="ARBA00023082"/>
    </source>
</evidence>
<evidence type="ECO:0000259" key="8">
    <source>
        <dbReference type="Pfam" id="PF04545"/>
    </source>
</evidence>
<dbReference type="PANTHER" id="PTHR30385:SF4">
    <property type="entry name" value="RNA POLYMERASE SIGMA-E FACTOR"/>
    <property type="match status" value="1"/>
</dbReference>
<evidence type="ECO:0000256" key="1">
    <source>
        <dbReference type="ARBA" id="ARBA00023015"/>
    </source>
</evidence>
<proteinExistence type="predicted"/>
<feature type="domain" description="RNA polymerase sigma-70 region 4" evidence="8">
    <location>
        <begin position="216"/>
        <end position="264"/>
    </location>
</feature>
<dbReference type="InterPro" id="IPR007627">
    <property type="entry name" value="RNA_pol_sigma70_r2"/>
</dbReference>
<feature type="compositionally biased region" description="Pro residues" evidence="5">
    <location>
        <begin position="1"/>
        <end position="11"/>
    </location>
</feature>
<dbReference type="EMBL" id="BAABIC010000010">
    <property type="protein sequence ID" value="GAA4693164.1"/>
    <property type="molecule type" value="Genomic_DNA"/>
</dbReference>
<keyword evidence="3" id="KW-0238">DNA-binding</keyword>
<dbReference type="CDD" id="cd06171">
    <property type="entry name" value="Sigma70_r4"/>
    <property type="match status" value="1"/>
</dbReference>
<dbReference type="PANTHER" id="PTHR30385">
    <property type="entry name" value="SIGMA FACTOR F FLAGELLAR"/>
    <property type="match status" value="1"/>
</dbReference>
<evidence type="ECO:0000313" key="9">
    <source>
        <dbReference type="EMBL" id="GAA4693164.1"/>
    </source>
</evidence>
<protein>
    <submittedName>
        <fullName evidence="9">SigB/SigF/SigG family RNA polymerase sigma factor</fullName>
    </submittedName>
</protein>
<accession>A0ABP8WQB7</accession>
<keyword evidence="2" id="KW-0731">Sigma factor</keyword>